<sequence>MLQILGFAEEAKYALALVTPLLHEQKKLLRSLRFFGEAEERGEEAEGSLLLRSFTSSSFALVLRSLHFFFFRFGSSQPSLLQRSRGARRRSRRLFAPLASPKK</sequence>
<dbReference type="EMBL" id="KY114064">
    <property type="protein sequence ID" value="AQU64470.1"/>
    <property type="molecule type" value="Genomic_DNA"/>
</dbReference>
<geneLocation type="chloroplast" evidence="1"/>
<keyword evidence="1" id="KW-0934">Plastid</keyword>
<evidence type="ECO:0000313" key="1">
    <source>
        <dbReference type="EMBL" id="AQU64470.1"/>
    </source>
</evidence>
<keyword evidence="1" id="KW-0150">Chloroplast</keyword>
<dbReference type="AlphaFoldDB" id="A0A1W5RMW2"/>
<reference evidence="1" key="1">
    <citation type="journal article" date="2017" name="PeerJ">
        <title>lastomes of the green algae Hydrodictyon reticulatum and Pediastrum duplex (Sphaeropleales, Chlorophyceae).</title>
        <authorList>
            <person name="McManus H.A."/>
            <person name="Sanchez D."/>
            <person name="Karol K.G."/>
        </authorList>
    </citation>
    <scope>NUCLEOTIDE SEQUENCE</scope>
</reference>
<dbReference type="GeneID" id="32880158"/>
<name>A0A1W5RMW2_PEDDU</name>
<proteinExistence type="predicted"/>
<dbReference type="RefSeq" id="YP_009364064.1">
    <property type="nucleotide sequence ID" value="NC_034654.1"/>
</dbReference>
<organism evidence="1">
    <name type="scientific">Pediastrum duplex</name>
    <name type="common">Green alga</name>
    <dbReference type="NCBI Taxonomy" id="3105"/>
    <lineage>
        <taxon>Eukaryota</taxon>
        <taxon>Viridiplantae</taxon>
        <taxon>Chlorophyta</taxon>
        <taxon>core chlorophytes</taxon>
        <taxon>Chlorophyceae</taxon>
        <taxon>CS clade</taxon>
        <taxon>Sphaeropleales</taxon>
        <taxon>Hydrodictyaceae</taxon>
        <taxon>Pediastrum</taxon>
    </lineage>
</organism>
<gene>
    <name evidence="1" type="primary">orf103</name>
</gene>
<accession>A0A1W5RMW2</accession>
<protein>
    <submittedName>
        <fullName evidence="1">Uncharacterized protein</fullName>
    </submittedName>
</protein>